<dbReference type="Pfam" id="PF13673">
    <property type="entry name" value="Acetyltransf_10"/>
    <property type="match status" value="1"/>
</dbReference>
<dbReference type="OrthoDB" id="9775804at2"/>
<dbReference type="EMBL" id="BJYM01000007">
    <property type="protein sequence ID" value="GEN87305.1"/>
    <property type="molecule type" value="Genomic_DNA"/>
</dbReference>
<evidence type="ECO:0000313" key="3">
    <source>
        <dbReference type="Proteomes" id="UP000321558"/>
    </source>
</evidence>
<organism evidence="2 3">
    <name type="scientific">Oceanobacillus sojae</name>
    <dbReference type="NCBI Taxonomy" id="582851"/>
    <lineage>
        <taxon>Bacteria</taxon>
        <taxon>Bacillati</taxon>
        <taxon>Bacillota</taxon>
        <taxon>Bacilli</taxon>
        <taxon>Bacillales</taxon>
        <taxon>Bacillaceae</taxon>
        <taxon>Oceanobacillus</taxon>
    </lineage>
</organism>
<dbReference type="Proteomes" id="UP000321558">
    <property type="component" value="Unassembled WGS sequence"/>
</dbReference>
<dbReference type="InterPro" id="IPR053144">
    <property type="entry name" value="Acetyltransferase_Butenolide"/>
</dbReference>
<comment type="caution">
    <text evidence="2">The sequence shown here is derived from an EMBL/GenBank/DDBJ whole genome shotgun (WGS) entry which is preliminary data.</text>
</comment>
<dbReference type="AlphaFoldDB" id="A0A511ZIP8"/>
<keyword evidence="3" id="KW-1185">Reference proteome</keyword>
<accession>A0A511ZIP8</accession>
<keyword evidence="2" id="KW-0808">Transferase</keyword>
<reference evidence="2 3" key="1">
    <citation type="submission" date="2019-07" db="EMBL/GenBank/DDBJ databases">
        <title>Whole genome shotgun sequence of Oceanobacillus sojae NBRC 105379.</title>
        <authorList>
            <person name="Hosoyama A."/>
            <person name="Uohara A."/>
            <person name="Ohji S."/>
            <person name="Ichikawa N."/>
        </authorList>
    </citation>
    <scope>NUCLEOTIDE SEQUENCE [LARGE SCALE GENOMIC DNA]</scope>
    <source>
        <strain evidence="2 3">NBRC 105379</strain>
    </source>
</reference>
<dbReference type="InterPro" id="IPR016181">
    <property type="entry name" value="Acyl_CoA_acyltransferase"/>
</dbReference>
<dbReference type="CDD" id="cd04301">
    <property type="entry name" value="NAT_SF"/>
    <property type="match status" value="1"/>
</dbReference>
<name>A0A511ZIP8_9BACI</name>
<dbReference type="STRING" id="582851.GCA_900162665_01270"/>
<dbReference type="RefSeq" id="WP_147210287.1">
    <property type="nucleotide sequence ID" value="NZ_BJYM01000007.1"/>
</dbReference>
<feature type="domain" description="N-acetyltransferase" evidence="1">
    <location>
        <begin position="5"/>
        <end position="136"/>
    </location>
</feature>
<sequence length="136" mass="15253">MNEHYQIKYQTPGVEVFNELRIEAGLSSKERKAIEIGLPNTLFAISIYDGDTLIGMGRVVGDGGVVFHVVDIVVKPSYQGQGLGKRVMKEIMNYLDSHTYKGSYVSLIADIPADKLYEQFGFQYTAPNSVGMYRMY</sequence>
<dbReference type="PANTHER" id="PTHR43233">
    <property type="entry name" value="FAMILY N-ACETYLTRANSFERASE, PUTATIVE (AFU_ORTHOLOGUE AFUA_6G03350)-RELATED"/>
    <property type="match status" value="1"/>
</dbReference>
<dbReference type="Gene3D" id="3.40.630.30">
    <property type="match status" value="1"/>
</dbReference>
<dbReference type="GO" id="GO:0016747">
    <property type="term" value="F:acyltransferase activity, transferring groups other than amino-acyl groups"/>
    <property type="evidence" value="ECO:0007669"/>
    <property type="project" value="InterPro"/>
</dbReference>
<dbReference type="InterPro" id="IPR000182">
    <property type="entry name" value="GNAT_dom"/>
</dbReference>
<dbReference type="PROSITE" id="PS51186">
    <property type="entry name" value="GNAT"/>
    <property type="match status" value="1"/>
</dbReference>
<dbReference type="PANTHER" id="PTHR43233:SF1">
    <property type="entry name" value="FAMILY N-ACETYLTRANSFERASE, PUTATIVE (AFU_ORTHOLOGUE AFUA_6G03350)-RELATED"/>
    <property type="match status" value="1"/>
</dbReference>
<gene>
    <name evidence="2" type="ORF">OSO01_20440</name>
</gene>
<dbReference type="SUPFAM" id="SSF55729">
    <property type="entry name" value="Acyl-CoA N-acyltransferases (Nat)"/>
    <property type="match status" value="1"/>
</dbReference>
<proteinExistence type="predicted"/>
<protein>
    <submittedName>
        <fullName evidence="2">N-acetyltransferase</fullName>
    </submittedName>
</protein>
<evidence type="ECO:0000259" key="1">
    <source>
        <dbReference type="PROSITE" id="PS51186"/>
    </source>
</evidence>
<evidence type="ECO:0000313" key="2">
    <source>
        <dbReference type="EMBL" id="GEN87305.1"/>
    </source>
</evidence>